<keyword evidence="4" id="KW-1185">Reference proteome</keyword>
<feature type="signal peptide" evidence="2">
    <location>
        <begin position="1"/>
        <end position="29"/>
    </location>
</feature>
<organism evidence="3 4">
    <name type="scientific">Spirosoma utsteinense</name>
    <dbReference type="NCBI Taxonomy" id="2585773"/>
    <lineage>
        <taxon>Bacteria</taxon>
        <taxon>Pseudomonadati</taxon>
        <taxon>Bacteroidota</taxon>
        <taxon>Cytophagia</taxon>
        <taxon>Cytophagales</taxon>
        <taxon>Cytophagaceae</taxon>
        <taxon>Spirosoma</taxon>
    </lineage>
</organism>
<evidence type="ECO:0000313" key="4">
    <source>
        <dbReference type="Proteomes" id="UP000700732"/>
    </source>
</evidence>
<feature type="region of interest" description="Disordered" evidence="1">
    <location>
        <begin position="37"/>
        <end position="58"/>
    </location>
</feature>
<gene>
    <name evidence="3" type="ORF">FH603_3118</name>
</gene>
<protein>
    <recommendedName>
        <fullName evidence="5">Outer membrane protein beta-barrel domain-containing protein</fullName>
    </recommendedName>
</protein>
<feature type="compositionally biased region" description="Polar residues" evidence="1">
    <location>
        <begin position="37"/>
        <end position="53"/>
    </location>
</feature>
<evidence type="ECO:0008006" key="5">
    <source>
        <dbReference type="Google" id="ProtNLM"/>
    </source>
</evidence>
<sequence>MRTFIQQHPARMLAGLVLLGFAMPSVSFAQQADTVRSATVQQTSPVQQGTSTTTRREDPREKIYRLGKGVYTDTLRRDEFKAQASDVAELDDCDTTFQTFILVRRLSPWRIGLYAGPNFAYCGTWENTFGPTRRDNTLYNGAGFNITGNVDYYLTPATRRLRFGLGTAFGYQNYVTRGDYRNYLYGLAAARTPSVGRDQVTIKQRASEDMFLTVGPVVQFTLARSRRNPDASTFIELGLRGGLFRTEAATIAAFIPSQGTIAPTGSLVTGGALIRSVNPSASLYHPGGLLSLGVFFPLRNNWNIGVQAQGFYTQLNYIIVNGQQDQLYEFKRKHGGFNAGLAVRKGFVQKKLIPKTPTVCPTCDSIPQLNVQFNNASLKGASLAYVDSTSAQQTAPVNTGATAPVISWKSTTPNPKNETFTARLYYRADSVVAGNTDQVIAQLENTTDTTLTFPTAFFSNGQITPGFYYVTVHNQQTAKCGTCMSEVATTSFSSVRPAKVLPDCQYRHKLERLEVYYRTPYTREVANVCYCNGTITSVGDTTTRLRYRGLNRSLATSTVEFDTNTVILNLRDLPGGLAQQLQAEKAKIESGNAIRFKGRRVRPQVQYFRAVFTVTKLPCNGQPEQQVGSFNTTISDNSYSITDLKPLTDAQRTKLLAPPAPVKKKSTRRRAGNSGRRSDALFGVE</sequence>
<feature type="region of interest" description="Disordered" evidence="1">
    <location>
        <begin position="658"/>
        <end position="685"/>
    </location>
</feature>
<proteinExistence type="predicted"/>
<feature type="chain" id="PRO_5045832495" description="Outer membrane protein beta-barrel domain-containing protein" evidence="2">
    <location>
        <begin position="30"/>
        <end position="685"/>
    </location>
</feature>
<evidence type="ECO:0000256" key="2">
    <source>
        <dbReference type="SAM" id="SignalP"/>
    </source>
</evidence>
<evidence type="ECO:0000256" key="1">
    <source>
        <dbReference type="SAM" id="MobiDB-lite"/>
    </source>
</evidence>
<comment type="caution">
    <text evidence="3">The sequence shown here is derived from an EMBL/GenBank/DDBJ whole genome shotgun (WGS) entry which is preliminary data.</text>
</comment>
<reference evidence="3 4" key="1">
    <citation type="submission" date="2019-06" db="EMBL/GenBank/DDBJ databases">
        <title>Spirosoma utsteinense sp. nov. isolated from Antarctic ice-free soils.</title>
        <authorList>
            <person name="Tahon G."/>
        </authorList>
    </citation>
    <scope>NUCLEOTIDE SEQUENCE [LARGE SCALE GENOMIC DNA]</scope>
    <source>
        <strain evidence="3 4">LMG 31447</strain>
    </source>
</reference>
<dbReference type="Proteomes" id="UP000700732">
    <property type="component" value="Unassembled WGS sequence"/>
</dbReference>
<name>A0ABR6W8L3_9BACT</name>
<feature type="compositionally biased region" description="Basic residues" evidence="1">
    <location>
        <begin position="662"/>
        <end position="671"/>
    </location>
</feature>
<accession>A0ABR6W8L3</accession>
<keyword evidence="2" id="KW-0732">Signal</keyword>
<evidence type="ECO:0000313" key="3">
    <source>
        <dbReference type="EMBL" id="MBC3792604.1"/>
    </source>
</evidence>
<dbReference type="EMBL" id="VFIA01000017">
    <property type="protein sequence ID" value="MBC3792604.1"/>
    <property type="molecule type" value="Genomic_DNA"/>
</dbReference>